<comment type="subcellular location">
    <subcellularLocation>
        <location evidence="1">Cytoplasm</location>
    </subcellularLocation>
</comment>
<dbReference type="InterPro" id="IPR051480">
    <property type="entry name" value="Endocytic_GEF_Adapter"/>
</dbReference>
<feature type="non-terminal residue" evidence="5">
    <location>
        <position position="1"/>
    </location>
</feature>
<keyword evidence="2" id="KW-0963">Cytoplasm</keyword>
<proteinExistence type="predicted"/>
<dbReference type="InterPro" id="IPR035899">
    <property type="entry name" value="DBL_dom_sf"/>
</dbReference>
<evidence type="ECO:0000256" key="3">
    <source>
        <dbReference type="SAM" id="MobiDB-lite"/>
    </source>
</evidence>
<dbReference type="GO" id="GO:0005085">
    <property type="term" value="F:guanyl-nucleotide exchange factor activity"/>
    <property type="evidence" value="ECO:0007669"/>
    <property type="project" value="InterPro"/>
</dbReference>
<dbReference type="AlphaFoldDB" id="A0A1D1YKC2"/>
<dbReference type="PANTHER" id="PTHR46006">
    <property type="entry name" value="RHO GUANINE NUCLEOTIDE EXCHANGE FACTOR AT 64C, ISOFORM A"/>
    <property type="match status" value="1"/>
</dbReference>
<dbReference type="CDD" id="cd00160">
    <property type="entry name" value="RhoGEF"/>
    <property type="match status" value="1"/>
</dbReference>
<dbReference type="PROSITE" id="PS50010">
    <property type="entry name" value="DH_2"/>
    <property type="match status" value="1"/>
</dbReference>
<gene>
    <name evidence="5" type="primary">Arhgef11</name>
    <name evidence="5" type="ORF">g.22096</name>
</gene>
<dbReference type="Pfam" id="PF00621">
    <property type="entry name" value="RhoGEF"/>
    <property type="match status" value="1"/>
</dbReference>
<feature type="compositionally biased region" description="Polar residues" evidence="3">
    <location>
        <begin position="89"/>
        <end position="100"/>
    </location>
</feature>
<dbReference type="GO" id="GO:0035025">
    <property type="term" value="P:positive regulation of Rho protein signal transduction"/>
    <property type="evidence" value="ECO:0007669"/>
    <property type="project" value="TreeGrafter"/>
</dbReference>
<accession>A0A1D1YKC2</accession>
<feature type="domain" description="DH" evidence="4">
    <location>
        <begin position="130"/>
        <end position="319"/>
    </location>
</feature>
<organism evidence="5">
    <name type="scientific">Anthurium amnicola</name>
    <dbReference type="NCBI Taxonomy" id="1678845"/>
    <lineage>
        <taxon>Eukaryota</taxon>
        <taxon>Viridiplantae</taxon>
        <taxon>Streptophyta</taxon>
        <taxon>Embryophyta</taxon>
        <taxon>Tracheophyta</taxon>
        <taxon>Spermatophyta</taxon>
        <taxon>Magnoliopsida</taxon>
        <taxon>Liliopsida</taxon>
        <taxon>Araceae</taxon>
        <taxon>Pothoideae</taxon>
        <taxon>Potheae</taxon>
        <taxon>Anthurium</taxon>
    </lineage>
</organism>
<reference evidence="5" key="1">
    <citation type="submission" date="2015-07" db="EMBL/GenBank/DDBJ databases">
        <title>Transcriptome Assembly of Anthurium amnicola.</title>
        <authorList>
            <person name="Suzuki J."/>
        </authorList>
    </citation>
    <scope>NUCLEOTIDE SEQUENCE</scope>
</reference>
<evidence type="ECO:0000256" key="2">
    <source>
        <dbReference type="ARBA" id="ARBA00022490"/>
    </source>
</evidence>
<protein>
    <submittedName>
        <fullName evidence="5">Rho guanine nucleotide exchange factor 11</fullName>
    </submittedName>
</protein>
<evidence type="ECO:0000313" key="5">
    <source>
        <dbReference type="EMBL" id="JAT55070.1"/>
    </source>
</evidence>
<evidence type="ECO:0000256" key="1">
    <source>
        <dbReference type="ARBA" id="ARBA00004496"/>
    </source>
</evidence>
<feature type="region of interest" description="Disordered" evidence="3">
    <location>
        <begin position="77"/>
        <end position="100"/>
    </location>
</feature>
<dbReference type="EMBL" id="GDJX01012866">
    <property type="protein sequence ID" value="JAT55070.1"/>
    <property type="molecule type" value="Transcribed_RNA"/>
</dbReference>
<name>A0A1D1YKC2_9ARAE</name>
<dbReference type="Gene3D" id="1.20.900.10">
    <property type="entry name" value="Dbl homology (DH) domain"/>
    <property type="match status" value="1"/>
</dbReference>
<dbReference type="PANTHER" id="PTHR46006:SF7">
    <property type="entry name" value="DH DOMAIN-CONTAINING PROTEIN"/>
    <property type="match status" value="1"/>
</dbReference>
<dbReference type="GO" id="GO:0005737">
    <property type="term" value="C:cytoplasm"/>
    <property type="evidence" value="ECO:0007669"/>
    <property type="project" value="UniProtKB-SubCell"/>
</dbReference>
<dbReference type="SMART" id="SM00325">
    <property type="entry name" value="RhoGEF"/>
    <property type="match status" value="1"/>
</dbReference>
<feature type="region of interest" description="Disordered" evidence="3">
    <location>
        <begin position="32"/>
        <end position="54"/>
    </location>
</feature>
<sequence length="444" mass="51390">LSKHLVYSKIHQPKHSGHTKISYIKMPLLQTKPRQDTASKSHKNSQEEYHGTKMSSRKLAKLHIPFFHNTARTAPASDVVAPLPDKKNSSLSQRRQTLVQRTDSGRKRNVIWSDTVNSDLVANISATELNRQEVIFEIIRTEEEYVRDLRLIEKQFIQKIKEEEQTYRNKQLPENLNKIFNSISYFLFIHEVISTCLKERQELQEPLVRNISDILSAYAWVFRAYAPYLIHYEAALRELNDSIRKKDKLGRRVKKQQKSAGCRNLPLTTYLLKPFQRLLQYPLLIQNLLKCTNKGGPDYEDTVTLKKKLDGILRDVEEQKLAHENKQRLRELESRIHGLGEFKLAVDNRQLLGERPACQKSDSLMKKPSLKKSLTVASDNPKRQSVRNLYALNLYAIECNDIVLLAEKTGTTNKGLPIYRLISRPPTRSANTMHKTEDSGFYSD</sequence>
<dbReference type="InterPro" id="IPR000219">
    <property type="entry name" value="DH_dom"/>
</dbReference>
<feature type="compositionally biased region" description="Basic and acidic residues" evidence="3">
    <location>
        <begin position="33"/>
        <end position="51"/>
    </location>
</feature>
<dbReference type="SUPFAM" id="SSF48065">
    <property type="entry name" value="DBL homology domain (DH-domain)"/>
    <property type="match status" value="1"/>
</dbReference>
<evidence type="ECO:0000259" key="4">
    <source>
        <dbReference type="PROSITE" id="PS50010"/>
    </source>
</evidence>